<feature type="compositionally biased region" description="Polar residues" evidence="1">
    <location>
        <begin position="41"/>
        <end position="51"/>
    </location>
</feature>
<dbReference type="EMBL" id="JANJYJ010000008">
    <property type="protein sequence ID" value="KAK3195901.1"/>
    <property type="molecule type" value="Genomic_DNA"/>
</dbReference>
<gene>
    <name evidence="2" type="ORF">Dsin_027211</name>
</gene>
<feature type="region of interest" description="Disordered" evidence="1">
    <location>
        <begin position="39"/>
        <end position="97"/>
    </location>
</feature>
<dbReference type="PANTHER" id="PTHR34663">
    <property type="entry name" value="OS06G0637400 PROTEIN"/>
    <property type="match status" value="1"/>
</dbReference>
<accession>A0AAE0DYV0</accession>
<reference evidence="2" key="1">
    <citation type="journal article" date="2023" name="Plant J.">
        <title>Genome sequences and population genomics provide insights into the demographic history, inbreeding, and mutation load of two 'living fossil' tree species of Dipteronia.</title>
        <authorList>
            <person name="Feng Y."/>
            <person name="Comes H.P."/>
            <person name="Chen J."/>
            <person name="Zhu S."/>
            <person name="Lu R."/>
            <person name="Zhang X."/>
            <person name="Li P."/>
            <person name="Qiu J."/>
            <person name="Olsen K.M."/>
            <person name="Qiu Y."/>
        </authorList>
    </citation>
    <scope>NUCLEOTIDE SEQUENCE</scope>
    <source>
        <strain evidence="2">NBL</strain>
    </source>
</reference>
<dbReference type="AlphaFoldDB" id="A0AAE0DYV0"/>
<dbReference type="InterPro" id="IPR044700">
    <property type="entry name" value="PIP2/PIPL1"/>
</dbReference>
<sequence>MERVEKSVRFNKIRCILVLVLVVSATIYEAEARPLLRGSRLNVTAKNSSGPSPGVGHKSSYGNVQDLLGGKKNSGPSPGEGHKMNLDTSTNLEVGGE</sequence>
<evidence type="ECO:0000313" key="2">
    <source>
        <dbReference type="EMBL" id="KAK3195901.1"/>
    </source>
</evidence>
<comment type="caution">
    <text evidence="2">The sequence shown here is derived from an EMBL/GenBank/DDBJ whole genome shotgun (WGS) entry which is preliminary data.</text>
</comment>
<evidence type="ECO:0000313" key="3">
    <source>
        <dbReference type="Proteomes" id="UP001281410"/>
    </source>
</evidence>
<dbReference type="GO" id="GO:0045087">
    <property type="term" value="P:innate immune response"/>
    <property type="evidence" value="ECO:0007669"/>
    <property type="project" value="InterPro"/>
</dbReference>
<keyword evidence="3" id="KW-1185">Reference proteome</keyword>
<evidence type="ECO:0000256" key="1">
    <source>
        <dbReference type="SAM" id="MobiDB-lite"/>
    </source>
</evidence>
<dbReference type="GO" id="GO:0050793">
    <property type="term" value="P:regulation of developmental process"/>
    <property type="evidence" value="ECO:0007669"/>
    <property type="project" value="InterPro"/>
</dbReference>
<organism evidence="2 3">
    <name type="scientific">Dipteronia sinensis</name>
    <dbReference type="NCBI Taxonomy" id="43782"/>
    <lineage>
        <taxon>Eukaryota</taxon>
        <taxon>Viridiplantae</taxon>
        <taxon>Streptophyta</taxon>
        <taxon>Embryophyta</taxon>
        <taxon>Tracheophyta</taxon>
        <taxon>Spermatophyta</taxon>
        <taxon>Magnoliopsida</taxon>
        <taxon>eudicotyledons</taxon>
        <taxon>Gunneridae</taxon>
        <taxon>Pentapetalae</taxon>
        <taxon>rosids</taxon>
        <taxon>malvids</taxon>
        <taxon>Sapindales</taxon>
        <taxon>Sapindaceae</taxon>
        <taxon>Hippocastanoideae</taxon>
        <taxon>Acereae</taxon>
        <taxon>Dipteronia</taxon>
    </lineage>
</organism>
<name>A0AAE0DYV0_9ROSI</name>
<feature type="compositionally biased region" description="Polar residues" evidence="1">
    <location>
        <begin position="86"/>
        <end position="97"/>
    </location>
</feature>
<dbReference type="PANTHER" id="PTHR34663:SF9">
    <property type="entry name" value="OS06G0637400 PROTEIN"/>
    <property type="match status" value="1"/>
</dbReference>
<protein>
    <submittedName>
        <fullName evidence="2">Uncharacterized protein</fullName>
    </submittedName>
</protein>
<dbReference type="Proteomes" id="UP001281410">
    <property type="component" value="Unassembled WGS sequence"/>
</dbReference>
<proteinExistence type="predicted"/>